<dbReference type="GO" id="GO:0005739">
    <property type="term" value="C:mitochondrion"/>
    <property type="evidence" value="ECO:0007669"/>
    <property type="project" value="TreeGrafter"/>
</dbReference>
<dbReference type="PANTHER" id="PTHR11266:SF17">
    <property type="entry name" value="PROTEIN MPV17"/>
    <property type="match status" value="1"/>
</dbReference>
<dbReference type="OrthoDB" id="430207at2759"/>
<gene>
    <name evidence="7" type="ORF">AGERDE_LOCUS8817</name>
</gene>
<dbReference type="EMBL" id="CAJVPL010001991">
    <property type="protein sequence ID" value="CAG8595277.1"/>
    <property type="molecule type" value="Genomic_DNA"/>
</dbReference>
<comment type="caution">
    <text evidence="7">The sequence shown here is derived from an EMBL/GenBank/DDBJ whole genome shotgun (WGS) entry which is preliminary data.</text>
</comment>
<evidence type="ECO:0000313" key="8">
    <source>
        <dbReference type="Proteomes" id="UP000789831"/>
    </source>
</evidence>
<evidence type="ECO:0000256" key="6">
    <source>
        <dbReference type="RuleBase" id="RU363053"/>
    </source>
</evidence>
<protein>
    <submittedName>
        <fullName evidence="7">12099_t:CDS:1</fullName>
    </submittedName>
</protein>
<comment type="subcellular location">
    <subcellularLocation>
        <location evidence="1">Membrane</location>
        <topology evidence="1">Multi-pass membrane protein</topology>
    </subcellularLocation>
</comment>
<sequence>ALARQPTLIQACGTGLLFGAGDLIAQNIVEKDNDKYDFKRTVRMVAFGTIIAGPAIANWYRFLDKFVTIKNPNKALLARVAIDQAFFAPCFIAVFFGAQGVMEGKSRQAIMQKLKTAYPNALINNYRIWPAVQLINFRFVPLQHRLMVVNVVALGWNTYLSIENRQSSKIVDN</sequence>
<accession>A0A9N9GBS3</accession>
<evidence type="ECO:0000256" key="4">
    <source>
        <dbReference type="ARBA" id="ARBA00022989"/>
    </source>
</evidence>
<dbReference type="PANTHER" id="PTHR11266">
    <property type="entry name" value="PEROXISOMAL MEMBRANE PROTEIN 2, PXMP2 MPV17"/>
    <property type="match status" value="1"/>
</dbReference>
<evidence type="ECO:0000256" key="5">
    <source>
        <dbReference type="ARBA" id="ARBA00023136"/>
    </source>
</evidence>
<dbReference type="GO" id="GO:0016020">
    <property type="term" value="C:membrane"/>
    <property type="evidence" value="ECO:0007669"/>
    <property type="project" value="UniProtKB-SubCell"/>
</dbReference>
<evidence type="ECO:0000256" key="1">
    <source>
        <dbReference type="ARBA" id="ARBA00004141"/>
    </source>
</evidence>
<comment type="similarity">
    <text evidence="2 6">Belongs to the peroxisomal membrane protein PXMP2/4 family.</text>
</comment>
<evidence type="ECO:0000313" key="7">
    <source>
        <dbReference type="EMBL" id="CAG8595277.1"/>
    </source>
</evidence>
<keyword evidence="8" id="KW-1185">Reference proteome</keyword>
<keyword evidence="5 6" id="KW-0472">Membrane</keyword>
<dbReference type="Proteomes" id="UP000789831">
    <property type="component" value="Unassembled WGS sequence"/>
</dbReference>
<keyword evidence="3 6" id="KW-0812">Transmembrane</keyword>
<reference evidence="7" key="1">
    <citation type="submission" date="2021-06" db="EMBL/GenBank/DDBJ databases">
        <authorList>
            <person name="Kallberg Y."/>
            <person name="Tangrot J."/>
            <person name="Rosling A."/>
        </authorList>
    </citation>
    <scope>NUCLEOTIDE SEQUENCE</scope>
    <source>
        <strain evidence="7">MT106</strain>
    </source>
</reference>
<evidence type="ECO:0000256" key="2">
    <source>
        <dbReference type="ARBA" id="ARBA00006824"/>
    </source>
</evidence>
<keyword evidence="4 6" id="KW-1133">Transmembrane helix</keyword>
<dbReference type="Pfam" id="PF04117">
    <property type="entry name" value="Mpv17_PMP22"/>
    <property type="match status" value="1"/>
</dbReference>
<name>A0A9N9GBS3_9GLOM</name>
<feature type="non-terminal residue" evidence="7">
    <location>
        <position position="1"/>
    </location>
</feature>
<evidence type="ECO:0000256" key="3">
    <source>
        <dbReference type="ARBA" id="ARBA00022692"/>
    </source>
</evidence>
<organism evidence="7 8">
    <name type="scientific">Ambispora gerdemannii</name>
    <dbReference type="NCBI Taxonomy" id="144530"/>
    <lineage>
        <taxon>Eukaryota</taxon>
        <taxon>Fungi</taxon>
        <taxon>Fungi incertae sedis</taxon>
        <taxon>Mucoromycota</taxon>
        <taxon>Glomeromycotina</taxon>
        <taxon>Glomeromycetes</taxon>
        <taxon>Archaeosporales</taxon>
        <taxon>Ambisporaceae</taxon>
        <taxon>Ambispora</taxon>
    </lineage>
</organism>
<dbReference type="AlphaFoldDB" id="A0A9N9GBS3"/>
<proteinExistence type="inferred from homology"/>
<dbReference type="InterPro" id="IPR007248">
    <property type="entry name" value="Mpv17_PMP22"/>
</dbReference>
<feature type="transmembrane region" description="Helical" evidence="6">
    <location>
        <begin position="80"/>
        <end position="102"/>
    </location>
</feature>
<feature type="transmembrane region" description="Helical" evidence="6">
    <location>
        <begin position="41"/>
        <end position="60"/>
    </location>
</feature>